<evidence type="ECO:0000313" key="15">
    <source>
        <dbReference type="Proteomes" id="UP000050833"/>
    </source>
</evidence>
<comment type="function">
    <text evidence="12">Flavin transferase that catalyzes the transfer of the FMN moiety of FAD and its covalent binding to the hydroxyl group of a threonine residue in a target flavoprotein.</text>
</comment>
<keyword evidence="12" id="KW-0732">Signal</keyword>
<name>A0AAW3JVY2_9FIRM</name>
<evidence type="ECO:0000256" key="8">
    <source>
        <dbReference type="ARBA" id="ARBA00031306"/>
    </source>
</evidence>
<feature type="chain" id="PRO_5043096684" description="FAD:protein FMN transferase" evidence="12">
    <location>
        <begin position="24"/>
        <end position="342"/>
    </location>
</feature>
<feature type="binding site" evidence="11">
    <location>
        <position position="286"/>
    </location>
    <ligand>
        <name>Mg(2+)</name>
        <dbReference type="ChEBI" id="CHEBI:18420"/>
    </ligand>
</feature>
<comment type="catalytic activity">
    <reaction evidence="9 10 12">
        <text>L-threonyl-[protein] + FAD = FMN-L-threonyl-[protein] + AMP + H(+)</text>
        <dbReference type="Rhea" id="RHEA:36847"/>
        <dbReference type="Rhea" id="RHEA-COMP:11060"/>
        <dbReference type="Rhea" id="RHEA-COMP:11061"/>
        <dbReference type="ChEBI" id="CHEBI:15378"/>
        <dbReference type="ChEBI" id="CHEBI:30013"/>
        <dbReference type="ChEBI" id="CHEBI:57692"/>
        <dbReference type="ChEBI" id="CHEBI:74257"/>
        <dbReference type="ChEBI" id="CHEBI:456215"/>
        <dbReference type="EC" id="2.7.1.180"/>
    </reaction>
</comment>
<keyword evidence="12" id="KW-0997">Cell inner membrane</keyword>
<evidence type="ECO:0000256" key="9">
    <source>
        <dbReference type="ARBA" id="ARBA00048540"/>
    </source>
</evidence>
<dbReference type="EMBL" id="LLKB01000001">
    <property type="protein sequence ID" value="KQC86911.1"/>
    <property type="molecule type" value="Genomic_DNA"/>
</dbReference>
<dbReference type="InterPro" id="IPR024932">
    <property type="entry name" value="ApbE"/>
</dbReference>
<comment type="cofactor">
    <cofactor evidence="11">
        <name>Mg(2+)</name>
        <dbReference type="ChEBI" id="CHEBI:18420"/>
    </cofactor>
    <cofactor evidence="11">
        <name>Mn(2+)</name>
        <dbReference type="ChEBI" id="CHEBI:29035"/>
    </cofactor>
    <text evidence="11">Magnesium. Can also use manganese.</text>
</comment>
<evidence type="ECO:0000256" key="2">
    <source>
        <dbReference type="ARBA" id="ARBA00016337"/>
    </source>
</evidence>
<dbReference type="AlphaFoldDB" id="A0AAW3JVY2"/>
<dbReference type="Proteomes" id="UP000050833">
    <property type="component" value="Unassembled WGS sequence"/>
</dbReference>
<keyword evidence="4 10" id="KW-0808">Transferase</keyword>
<keyword evidence="13" id="KW-0175">Coiled coil</keyword>
<evidence type="ECO:0000256" key="4">
    <source>
        <dbReference type="ARBA" id="ARBA00022679"/>
    </source>
</evidence>
<organism evidence="14 15">
    <name type="scientific">Butyribacter intestini</name>
    <dbReference type="NCBI Taxonomy" id="1703332"/>
    <lineage>
        <taxon>Bacteria</taxon>
        <taxon>Bacillati</taxon>
        <taxon>Bacillota</taxon>
        <taxon>Clostridia</taxon>
        <taxon>Lachnospirales</taxon>
        <taxon>Lachnospiraceae</taxon>
        <taxon>Butyribacter</taxon>
    </lineage>
</organism>
<comment type="similarity">
    <text evidence="10 12">Belongs to the ApbE family.</text>
</comment>
<dbReference type="InterPro" id="IPR003374">
    <property type="entry name" value="ApbE-like_sf"/>
</dbReference>
<keyword evidence="12" id="KW-0472">Membrane</keyword>
<evidence type="ECO:0000256" key="10">
    <source>
        <dbReference type="PIRNR" id="PIRNR006268"/>
    </source>
</evidence>
<reference evidence="14 15" key="1">
    <citation type="submission" date="2015-10" db="EMBL/GenBank/DDBJ databases">
        <title>Butyribacter intestini gen. nov., sp. nov., a butyric acid-producing bacterium of the family Lachnospiraceae isolated from the human faeces.</title>
        <authorList>
            <person name="Zou Y."/>
            <person name="Xue W."/>
            <person name="Luo G."/>
            <person name="Lv M."/>
        </authorList>
    </citation>
    <scope>NUCLEOTIDE SEQUENCE [LARGE SCALE GENOMIC DNA]</scope>
    <source>
        <strain evidence="14 15">TF01-11</strain>
    </source>
</reference>
<feature type="binding site" evidence="11">
    <location>
        <position position="290"/>
    </location>
    <ligand>
        <name>Mg(2+)</name>
        <dbReference type="ChEBI" id="CHEBI:18420"/>
    </ligand>
</feature>
<keyword evidence="12" id="KW-1003">Cell membrane</keyword>
<keyword evidence="6 10" id="KW-0274">FAD</keyword>
<dbReference type="PANTHER" id="PTHR30040">
    <property type="entry name" value="THIAMINE BIOSYNTHESIS LIPOPROTEIN APBE"/>
    <property type="match status" value="1"/>
</dbReference>
<evidence type="ECO:0000256" key="1">
    <source>
        <dbReference type="ARBA" id="ARBA00011955"/>
    </source>
</evidence>
<dbReference type="GO" id="GO:0046872">
    <property type="term" value="F:metal ion binding"/>
    <property type="evidence" value="ECO:0007669"/>
    <property type="project" value="UniProtKB-UniRule"/>
</dbReference>
<dbReference type="EC" id="2.7.1.180" evidence="1 10"/>
<evidence type="ECO:0000256" key="5">
    <source>
        <dbReference type="ARBA" id="ARBA00022723"/>
    </source>
</evidence>
<feature type="signal peptide" evidence="12">
    <location>
        <begin position="1"/>
        <end position="23"/>
    </location>
</feature>
<evidence type="ECO:0000256" key="6">
    <source>
        <dbReference type="ARBA" id="ARBA00022827"/>
    </source>
</evidence>
<comment type="caution">
    <text evidence="14">The sequence shown here is derived from an EMBL/GenBank/DDBJ whole genome shotgun (WGS) entry which is preliminary data.</text>
</comment>
<comment type="subcellular location">
    <subcellularLocation>
        <location evidence="12">Cell inner membrane</location>
        <topology evidence="12">Lipid-anchor</topology>
        <orientation evidence="12">Periplasmic side</orientation>
    </subcellularLocation>
</comment>
<feature type="coiled-coil region" evidence="13">
    <location>
        <begin position="51"/>
        <end position="78"/>
    </location>
</feature>
<gene>
    <name evidence="14" type="ORF">APZ18_04985</name>
</gene>
<evidence type="ECO:0000256" key="3">
    <source>
        <dbReference type="ARBA" id="ARBA00022630"/>
    </source>
</evidence>
<dbReference type="GO" id="GO:0016740">
    <property type="term" value="F:transferase activity"/>
    <property type="evidence" value="ECO:0007669"/>
    <property type="project" value="UniProtKB-UniRule"/>
</dbReference>
<dbReference type="Pfam" id="PF02424">
    <property type="entry name" value="ApbE"/>
    <property type="match status" value="1"/>
</dbReference>
<evidence type="ECO:0000256" key="12">
    <source>
        <dbReference type="RuleBase" id="RU363002"/>
    </source>
</evidence>
<keyword evidence="15" id="KW-1185">Reference proteome</keyword>
<evidence type="ECO:0000256" key="11">
    <source>
        <dbReference type="PIRSR" id="PIRSR006268-2"/>
    </source>
</evidence>
<dbReference type="GO" id="GO:0005886">
    <property type="term" value="C:plasma membrane"/>
    <property type="evidence" value="ECO:0007669"/>
    <property type="project" value="UniProtKB-SubCell"/>
</dbReference>
<dbReference type="SUPFAM" id="SSF143631">
    <property type="entry name" value="ApbE-like"/>
    <property type="match status" value="1"/>
</dbReference>
<sequence>MVGKFYFKLGGIFLLTLCIAAFTACQNSDENKKASKDIFAMDTYMTVTAYGKNAENAVDEAVDEINRLETVLSAQKKESDIYKLNQTGSGTLSEDTKDIVSEALKINKTTNGAFDISIYPLMVKWGFTTQKYNVPSKREISKLLKNVDSSKIEFDEKSSSIKLGKNMKIDLGGIAKGYTSSRVMQIFKDCGVTSGLVSLGGNVQALGTKTDGTDWQIAIENPDKSSDYIGVVSVKDKAVITSGGYERYFEKNGKTYHHILDPKTGYPAESGLKSVTIVSDNGTLADALSTSLFVMGKEKALDYWREHKNEFDTVLVEDNGNITITDGLKKVFKSNFKFDIAK</sequence>
<evidence type="ECO:0000256" key="7">
    <source>
        <dbReference type="ARBA" id="ARBA00022842"/>
    </source>
</evidence>
<evidence type="ECO:0000313" key="14">
    <source>
        <dbReference type="EMBL" id="KQC86911.1"/>
    </source>
</evidence>
<dbReference type="PANTHER" id="PTHR30040:SF2">
    <property type="entry name" value="FAD:PROTEIN FMN TRANSFERASE"/>
    <property type="match status" value="1"/>
</dbReference>
<dbReference type="PROSITE" id="PS51257">
    <property type="entry name" value="PROKAR_LIPOPROTEIN"/>
    <property type="match status" value="1"/>
</dbReference>
<feature type="binding site" evidence="11">
    <location>
        <position position="173"/>
    </location>
    <ligand>
        <name>Mg(2+)</name>
        <dbReference type="ChEBI" id="CHEBI:18420"/>
    </ligand>
</feature>
<keyword evidence="3 10" id="KW-0285">Flavoprotein</keyword>
<dbReference type="Gene3D" id="3.10.520.10">
    <property type="entry name" value="ApbE-like domains"/>
    <property type="match status" value="1"/>
</dbReference>
<dbReference type="PIRSF" id="PIRSF006268">
    <property type="entry name" value="ApbE"/>
    <property type="match status" value="1"/>
</dbReference>
<keyword evidence="5 10" id="KW-0479">Metal-binding</keyword>
<accession>A0AAW3JVY2</accession>
<proteinExistence type="inferred from homology"/>
<protein>
    <recommendedName>
        <fullName evidence="2 10">FAD:protein FMN transferase</fullName>
        <ecNumber evidence="1 10">2.7.1.180</ecNumber>
    </recommendedName>
    <alternativeName>
        <fullName evidence="8 10">Flavin transferase</fullName>
    </alternativeName>
</protein>
<keyword evidence="7 10" id="KW-0460">Magnesium</keyword>
<evidence type="ECO:0000256" key="13">
    <source>
        <dbReference type="SAM" id="Coils"/>
    </source>
</evidence>
<keyword evidence="12" id="KW-0449">Lipoprotein</keyword>